<dbReference type="PANTHER" id="PTHR10545:SF29">
    <property type="entry name" value="GH14572P-RELATED"/>
    <property type="match status" value="1"/>
</dbReference>
<dbReference type="SUPFAM" id="SSF55729">
    <property type="entry name" value="Acyl-CoA N-acyltransferases (Nat)"/>
    <property type="match status" value="1"/>
</dbReference>
<dbReference type="PANTHER" id="PTHR10545">
    <property type="entry name" value="DIAMINE N-ACETYLTRANSFERASE"/>
    <property type="match status" value="1"/>
</dbReference>
<dbReference type="Pfam" id="PF00583">
    <property type="entry name" value="Acetyltransf_1"/>
    <property type="match status" value="1"/>
</dbReference>
<dbReference type="Proteomes" id="UP000193685">
    <property type="component" value="Unassembled WGS sequence"/>
</dbReference>
<dbReference type="InterPro" id="IPR000182">
    <property type="entry name" value="GNAT_dom"/>
</dbReference>
<proteinExistence type="inferred from homology"/>
<keyword evidence="2 5" id="KW-0808">Transferase</keyword>
<dbReference type="OMA" id="QSEWVRY"/>
<dbReference type="RefSeq" id="XP_040727128.1">
    <property type="nucleotide sequence ID" value="XM_040866581.1"/>
</dbReference>
<reference evidence="5 6" key="1">
    <citation type="submission" date="2016-07" db="EMBL/GenBank/DDBJ databases">
        <title>Pervasive Adenine N6-methylation of Active Genes in Fungi.</title>
        <authorList>
            <consortium name="DOE Joint Genome Institute"/>
            <person name="Mondo S.J."/>
            <person name="Dannebaum R.O."/>
            <person name="Kuo R.C."/>
            <person name="Labutti K."/>
            <person name="Haridas S."/>
            <person name="Kuo A."/>
            <person name="Salamov A."/>
            <person name="Ahrendt S.R."/>
            <person name="Lipzen A."/>
            <person name="Sullivan W."/>
            <person name="Andreopoulos W.B."/>
            <person name="Clum A."/>
            <person name="Lindquist E."/>
            <person name="Daum C."/>
            <person name="Ramamoorthy G.K."/>
            <person name="Gryganskyi A."/>
            <person name="Culley D."/>
            <person name="Magnuson J.K."/>
            <person name="James T.Y."/>
            <person name="O'Malley M.A."/>
            <person name="Stajich J.E."/>
            <person name="Spatafora J.W."/>
            <person name="Visel A."/>
            <person name="Grigoriev I.V."/>
        </authorList>
    </citation>
    <scope>NUCLEOTIDE SEQUENCE [LARGE SCALE GENOMIC DNA]</scope>
    <source>
        <strain evidence="5 6">12-1054</strain>
    </source>
</reference>
<evidence type="ECO:0000313" key="5">
    <source>
        <dbReference type="EMBL" id="ORY85646.1"/>
    </source>
</evidence>
<accession>A0A1Y2FR15</accession>
<keyword evidence="6" id="KW-1185">Reference proteome</keyword>
<dbReference type="FunFam" id="3.40.630.30:FF:000064">
    <property type="entry name" value="GNAT family acetyltransferase"/>
    <property type="match status" value="1"/>
</dbReference>
<dbReference type="OrthoDB" id="7305308at2759"/>
<evidence type="ECO:0000259" key="4">
    <source>
        <dbReference type="PROSITE" id="PS51186"/>
    </source>
</evidence>
<dbReference type="AlphaFoldDB" id="A0A1Y2FR15"/>
<dbReference type="Gene3D" id="3.40.630.30">
    <property type="match status" value="1"/>
</dbReference>
<dbReference type="PROSITE" id="PS51186">
    <property type="entry name" value="GNAT"/>
    <property type="match status" value="1"/>
</dbReference>
<feature type="domain" description="N-acetyltransferase" evidence="4">
    <location>
        <begin position="3"/>
        <end position="165"/>
    </location>
</feature>
<dbReference type="GeneID" id="63783180"/>
<dbReference type="CDD" id="cd04301">
    <property type="entry name" value="NAT_SF"/>
    <property type="match status" value="1"/>
</dbReference>
<organism evidence="5 6">
    <name type="scientific">Protomyces lactucae-debilis</name>
    <dbReference type="NCBI Taxonomy" id="2754530"/>
    <lineage>
        <taxon>Eukaryota</taxon>
        <taxon>Fungi</taxon>
        <taxon>Dikarya</taxon>
        <taxon>Ascomycota</taxon>
        <taxon>Taphrinomycotina</taxon>
        <taxon>Taphrinomycetes</taxon>
        <taxon>Taphrinales</taxon>
        <taxon>Protomycetaceae</taxon>
        <taxon>Protomyces</taxon>
    </lineage>
</organism>
<keyword evidence="3 5" id="KW-0012">Acyltransferase</keyword>
<gene>
    <name evidence="5" type="ORF">BCR37DRAFT_244366</name>
</gene>
<dbReference type="InterPro" id="IPR051016">
    <property type="entry name" value="Diverse_Substrate_AcTransf"/>
</dbReference>
<name>A0A1Y2FR15_PROLT</name>
<evidence type="ECO:0000313" key="6">
    <source>
        <dbReference type="Proteomes" id="UP000193685"/>
    </source>
</evidence>
<sequence>MSFSIRKAREEDVPQMLQFIKDLAEFEKAPEAVFATHEKLSSTLGFTGTAYAHAVIAETKSESDEAAVVVGMAIYFFNYSTWHAAPGIYLEDLYVDQQYRGKGYGTRLLQHLAKLSLDMGGKRLEWSVLKWNEKAIKVYEAVGAEMMTEWSVMRVDGERLDKLAAAAH</sequence>
<evidence type="ECO:0000256" key="3">
    <source>
        <dbReference type="ARBA" id="ARBA00023315"/>
    </source>
</evidence>
<dbReference type="EMBL" id="MCFI01000004">
    <property type="protein sequence ID" value="ORY85646.1"/>
    <property type="molecule type" value="Genomic_DNA"/>
</dbReference>
<dbReference type="STRING" id="56484.A0A1Y2FR15"/>
<evidence type="ECO:0000256" key="1">
    <source>
        <dbReference type="ARBA" id="ARBA00008694"/>
    </source>
</evidence>
<dbReference type="InterPro" id="IPR016181">
    <property type="entry name" value="Acyl_CoA_acyltransferase"/>
</dbReference>
<comment type="similarity">
    <text evidence="1">Belongs to the acetyltransferase family.</text>
</comment>
<dbReference type="GO" id="GO:0008080">
    <property type="term" value="F:N-acetyltransferase activity"/>
    <property type="evidence" value="ECO:0007669"/>
    <property type="project" value="UniProtKB-ARBA"/>
</dbReference>
<comment type="caution">
    <text evidence="5">The sequence shown here is derived from an EMBL/GenBank/DDBJ whole genome shotgun (WGS) entry which is preliminary data.</text>
</comment>
<protein>
    <submittedName>
        <fullName evidence="5">Acyl-CoA N-acyltransferase</fullName>
    </submittedName>
</protein>
<evidence type="ECO:0000256" key="2">
    <source>
        <dbReference type="ARBA" id="ARBA00022679"/>
    </source>
</evidence>